<dbReference type="InterPro" id="IPR032466">
    <property type="entry name" value="Metal_Hydrolase"/>
</dbReference>
<comment type="caution">
    <text evidence="1">The sequence shown here is derived from an EMBL/GenBank/DDBJ whole genome shotgun (WGS) entry which is preliminary data.</text>
</comment>
<evidence type="ECO:0008006" key="3">
    <source>
        <dbReference type="Google" id="ProtNLM"/>
    </source>
</evidence>
<evidence type="ECO:0000313" key="1">
    <source>
        <dbReference type="EMBL" id="GIU43728.1"/>
    </source>
</evidence>
<dbReference type="SUPFAM" id="SSF51556">
    <property type="entry name" value="Metallo-dependent hydrolases"/>
    <property type="match status" value="1"/>
</dbReference>
<dbReference type="Gene3D" id="3.20.20.140">
    <property type="entry name" value="Metal-dependent hydrolases"/>
    <property type="match status" value="2"/>
</dbReference>
<accession>A0ABQ4P890</accession>
<keyword evidence="2" id="KW-1185">Reference proteome</keyword>
<dbReference type="InterPro" id="IPR006330">
    <property type="entry name" value="Ado/ade_deaminase"/>
</dbReference>
<name>A0ABQ4P890_9GAMM</name>
<proteinExistence type="predicted"/>
<dbReference type="Proteomes" id="UP000887104">
    <property type="component" value="Unassembled WGS sequence"/>
</dbReference>
<protein>
    <recommendedName>
        <fullName evidence="3">Adenosine deaminase</fullName>
    </recommendedName>
</protein>
<gene>
    <name evidence="1" type="ORF">TUM4438_13280</name>
</gene>
<dbReference type="RefSeq" id="WP_220780393.1">
    <property type="nucleotide sequence ID" value="NZ_BPEY01000017.1"/>
</dbReference>
<sequence length="862" mass="99350">MITIDIQWLVPVVLLSSDRLLDVGLQSSNPEDQINTTKKLKNHLALALQDYQCYLETPLRKEDVEFALGNWLDDENNIDINIILEKMYRYFLDWCGDHFEVKPERLEEWLSVVAMLDPAWIIGFGYVELLKGHILGLEQLYGVIEHQCPSALPKRFDGKPVADNHVHLNGHGHNSLSLVDFALYLTKKPETKRCKWPYRQECSLFNSEKLDLTLLPVMVNQLFSSLVKEHWGESDFGIPNWGDLEFVQFNTDILVTLEMQEAKTQAQSLLASSHLIQVSEPVRWLILPIAVMLESRDLGLEYTKKLTAFIRACNLLRNYMVVSGVGLGRFVDYFSFKLRKPTGANLSYKAHSLSHDFSASTYREFRGSPNLVVHEKWKKNKSNFKLLPKELTQFANELTSKNLDARSHFVIHFARGYSTLARQGDQYQLAYRGQLLTQVRKLQQFFSSTTYSDIALHSDSDSDSTYADLRALVRGFDVAGNENELPIEVFAPTLRVLRAGKHEHQSKYDSRLRQPFLTIHAGEDYGHLLSGLRAIDEAVQFCNFKAGDRLGHGLALGVDVYDWARKQQRVYLTAGQHLDNLVWFYFQALEVAQHQSEFNPILSILENKIHRWSGYIFGDEIKATPSDLYQAWKLRRNCPLMQTLPNQAAGSEWELWVPDMLYLEKNKSSVAVRVWQRYLNKELFRDSVGSLRCDDIVTIDCRNLTHRNEDEDALCDTLSRAELRLMHAIQDLLIERYSKRQVVLEACPTSNIFIGRFKRYVEHPIFRWNPPIADWLQPGGRFNTFGIRKGPINVCINTDDAGLMPTTIENEHRILKQTAISELDVGCFDADMWVDRIRQIGVDLFKSNHLDWINSTIRSNRC</sequence>
<organism evidence="1 2">
    <name type="scientific">Shewanella sairae</name>
    <dbReference type="NCBI Taxonomy" id="190310"/>
    <lineage>
        <taxon>Bacteria</taxon>
        <taxon>Pseudomonadati</taxon>
        <taxon>Pseudomonadota</taxon>
        <taxon>Gammaproteobacteria</taxon>
        <taxon>Alteromonadales</taxon>
        <taxon>Shewanellaceae</taxon>
        <taxon>Shewanella</taxon>
    </lineage>
</organism>
<dbReference type="PANTHER" id="PTHR11409">
    <property type="entry name" value="ADENOSINE DEAMINASE"/>
    <property type="match status" value="1"/>
</dbReference>
<dbReference type="NCBIfam" id="NF041744">
    <property type="entry name" value="RdrB"/>
    <property type="match status" value="1"/>
</dbReference>
<dbReference type="PANTHER" id="PTHR11409:SF43">
    <property type="entry name" value="ADENOSINE DEAMINASE"/>
    <property type="match status" value="1"/>
</dbReference>
<evidence type="ECO:0000313" key="2">
    <source>
        <dbReference type="Proteomes" id="UP000887104"/>
    </source>
</evidence>
<reference evidence="1" key="1">
    <citation type="submission" date="2021-05" db="EMBL/GenBank/DDBJ databases">
        <title>Molecular characterization for Shewanella algae harboring chromosomal blaOXA-55-like strains isolated from clinical and environment sample.</title>
        <authorList>
            <person name="Ohama Y."/>
            <person name="Aoki K."/>
            <person name="Harada S."/>
            <person name="Moriya K."/>
            <person name="Ishii Y."/>
            <person name="Tateda K."/>
        </authorList>
    </citation>
    <scope>NUCLEOTIDE SEQUENCE</scope>
    <source>
        <strain evidence="1">JCM 11563</strain>
    </source>
</reference>
<dbReference type="EMBL" id="BPEY01000017">
    <property type="protein sequence ID" value="GIU43728.1"/>
    <property type="molecule type" value="Genomic_DNA"/>
</dbReference>